<keyword evidence="2" id="KW-1185">Reference proteome</keyword>
<proteinExistence type="predicted"/>
<dbReference type="Proteomes" id="UP000788262">
    <property type="component" value="Unassembled WGS sequence"/>
</dbReference>
<sequence length="398" mass="42360">MSLVIDVHVLHAYPLSNLNRDEFGSPKIALLGGVERTRISSACQKRGCRINTETVLGDRALRTRRIPEKVAAELRTRGWSQQDALDAGQAIALTAQFSGMKLAEAGTTNVMLFVPESAITDLADLAATHRDLLAPAAEQARAQAEAADKTKPKTKTKAPVLDKDTKAKIAELKDTVRTILCRRNGSIAAFGRMLANTPEATVDGSIAVAHAITTHAGEEQPDFFTAVDDIPGTDNGSAHMGQHAHASGTFYRYATINVDELLRNLDNDQAMARELVYAFLTEFARHVPTAKKNSTAPFTPPALVHITARTDQPMNLAGAFEAPVTADDTSGWTGPSITALDHHAAAVNRFLGDENLLAAAHSGTADLTGVTALGTHIPRLDALVTTITEAALTPAGQQ</sequence>
<dbReference type="NCBIfam" id="TIGR01869">
    <property type="entry name" value="casC_Cse4"/>
    <property type="match status" value="1"/>
</dbReference>
<accession>A0ABS2VR85</accession>
<evidence type="ECO:0000313" key="1">
    <source>
        <dbReference type="EMBL" id="MBN0045591.1"/>
    </source>
</evidence>
<dbReference type="RefSeq" id="WP_205383798.1">
    <property type="nucleotide sequence ID" value="NZ_JAFFZS010000011.1"/>
</dbReference>
<dbReference type="InterPro" id="IPR010148">
    <property type="entry name" value="CRISPR-assoc_prot_CT1975"/>
</dbReference>
<dbReference type="Pfam" id="PF09344">
    <property type="entry name" value="Cas_CT1975"/>
    <property type="match status" value="1"/>
</dbReference>
<reference evidence="1 2" key="1">
    <citation type="submission" date="2021-02" db="EMBL/GenBank/DDBJ databases">
        <title>Whole genome sequencing of Streptomyces actuosus VRA1.</title>
        <authorList>
            <person name="Sen G."/>
            <person name="Sen A."/>
        </authorList>
    </citation>
    <scope>NUCLEOTIDE SEQUENCE [LARGE SCALE GENOMIC DNA]</scope>
    <source>
        <strain evidence="1 2">VRA1</strain>
    </source>
</reference>
<protein>
    <submittedName>
        <fullName evidence="1">Type I-E CRISPR-associated protein Cas7/Cse4/CasC</fullName>
    </submittedName>
</protein>
<name>A0ABS2VR85_STRAS</name>
<gene>
    <name evidence="1" type="primary">cas7e</name>
    <name evidence="1" type="ORF">JS756_16045</name>
</gene>
<organism evidence="1 2">
    <name type="scientific">Streptomyces actuosus</name>
    <dbReference type="NCBI Taxonomy" id="1885"/>
    <lineage>
        <taxon>Bacteria</taxon>
        <taxon>Bacillati</taxon>
        <taxon>Actinomycetota</taxon>
        <taxon>Actinomycetes</taxon>
        <taxon>Kitasatosporales</taxon>
        <taxon>Streptomycetaceae</taxon>
        <taxon>Streptomyces</taxon>
    </lineage>
</organism>
<dbReference type="EMBL" id="JAFFZS010000011">
    <property type="protein sequence ID" value="MBN0045591.1"/>
    <property type="molecule type" value="Genomic_DNA"/>
</dbReference>
<evidence type="ECO:0000313" key="2">
    <source>
        <dbReference type="Proteomes" id="UP000788262"/>
    </source>
</evidence>
<comment type="caution">
    <text evidence="1">The sequence shown here is derived from an EMBL/GenBank/DDBJ whole genome shotgun (WGS) entry which is preliminary data.</text>
</comment>